<dbReference type="RefSeq" id="WP_245710870.1">
    <property type="nucleotide sequence ID" value="NZ_FNPF01000010.1"/>
</dbReference>
<dbReference type="AlphaFoldDB" id="A0A1H3KPE2"/>
<evidence type="ECO:0000256" key="2">
    <source>
        <dbReference type="ARBA" id="ARBA00023136"/>
    </source>
</evidence>
<evidence type="ECO:0000313" key="4">
    <source>
        <dbReference type="EMBL" id="SDY54037.1"/>
    </source>
</evidence>
<gene>
    <name evidence="4" type="ORF">SAMN05444340_11029</name>
</gene>
<reference evidence="4 5" key="1">
    <citation type="submission" date="2016-10" db="EMBL/GenBank/DDBJ databases">
        <authorList>
            <person name="de Groot N.N."/>
        </authorList>
    </citation>
    <scope>NUCLEOTIDE SEQUENCE [LARGE SCALE GENOMIC DNA]</scope>
    <source>
        <strain evidence="4 5">DSM 26880</strain>
    </source>
</reference>
<feature type="domain" description="Outer membrane protein assembly factor BamE" evidence="3">
    <location>
        <begin position="9"/>
        <end position="81"/>
    </location>
</feature>
<keyword evidence="2" id="KW-0472">Membrane</keyword>
<dbReference type="InterPro" id="IPR007450">
    <property type="entry name" value="BamE_dom"/>
</dbReference>
<evidence type="ECO:0000256" key="1">
    <source>
        <dbReference type="ARBA" id="ARBA00022729"/>
    </source>
</evidence>
<dbReference type="Pfam" id="PF04355">
    <property type="entry name" value="BamE"/>
    <property type="match status" value="1"/>
</dbReference>
<organism evidence="4 5">
    <name type="scientific">Citreimonas salinaria</name>
    <dbReference type="NCBI Taxonomy" id="321339"/>
    <lineage>
        <taxon>Bacteria</taxon>
        <taxon>Pseudomonadati</taxon>
        <taxon>Pseudomonadota</taxon>
        <taxon>Alphaproteobacteria</taxon>
        <taxon>Rhodobacterales</taxon>
        <taxon>Roseobacteraceae</taxon>
        <taxon>Citreimonas</taxon>
    </lineage>
</organism>
<protein>
    <submittedName>
        <fullName evidence="4">Beta-barrel assembly machine subunit BamE</fullName>
    </submittedName>
</protein>
<dbReference type="GO" id="GO:0019867">
    <property type="term" value="C:outer membrane"/>
    <property type="evidence" value="ECO:0007669"/>
    <property type="project" value="InterPro"/>
</dbReference>
<dbReference type="Proteomes" id="UP000199286">
    <property type="component" value="Unassembled WGS sequence"/>
</dbReference>
<sequence>MERTHGWTPPDELLQQIVPGIDSRATVEDVVGPPTASGVLNDGGFYYIETDMRRIGWRAPEITDRRVVAITFDETGVVSNIAEYGLEDGRIVPISRRVTQSTDSNIGFIRRLFGNIGGLSLPDIGQ</sequence>
<dbReference type="InterPro" id="IPR037873">
    <property type="entry name" value="BamE-like"/>
</dbReference>
<evidence type="ECO:0000259" key="3">
    <source>
        <dbReference type="Pfam" id="PF04355"/>
    </source>
</evidence>
<dbReference type="STRING" id="321339.SAMN05444340_11029"/>
<proteinExistence type="predicted"/>
<accession>A0A1H3KPE2</accession>
<evidence type="ECO:0000313" key="5">
    <source>
        <dbReference type="Proteomes" id="UP000199286"/>
    </source>
</evidence>
<keyword evidence="1" id="KW-0732">Signal</keyword>
<name>A0A1H3KPE2_9RHOB</name>
<keyword evidence="5" id="KW-1185">Reference proteome</keyword>
<dbReference type="EMBL" id="FNPF01000010">
    <property type="protein sequence ID" value="SDY54037.1"/>
    <property type="molecule type" value="Genomic_DNA"/>
</dbReference>
<dbReference type="Gene3D" id="3.30.1450.10">
    <property type="match status" value="1"/>
</dbReference>